<evidence type="ECO:0000313" key="4">
    <source>
        <dbReference type="Proteomes" id="UP000419138"/>
    </source>
</evidence>
<comment type="caution">
    <text evidence="3">The sequence shown here is derived from an EMBL/GenBank/DDBJ whole genome shotgun (WGS) entry which is preliminary data.</text>
</comment>
<dbReference type="Pfam" id="PF20182">
    <property type="entry name" value="DUF6545"/>
    <property type="match status" value="1"/>
</dbReference>
<dbReference type="OrthoDB" id="3685619at2"/>
<keyword evidence="1" id="KW-0472">Membrane</keyword>
<gene>
    <name evidence="3" type="ORF">FF041_32260</name>
</gene>
<keyword evidence="1" id="KW-1133">Transmembrane helix</keyword>
<feature type="transmembrane region" description="Helical" evidence="1">
    <location>
        <begin position="68"/>
        <end position="92"/>
    </location>
</feature>
<dbReference type="Proteomes" id="UP000419138">
    <property type="component" value="Unassembled WGS sequence"/>
</dbReference>
<feature type="transmembrane region" description="Helical" evidence="1">
    <location>
        <begin position="5"/>
        <end position="21"/>
    </location>
</feature>
<organism evidence="3 4">
    <name type="scientific">Streptomyces jumonjinensis</name>
    <dbReference type="NCBI Taxonomy" id="1945"/>
    <lineage>
        <taxon>Bacteria</taxon>
        <taxon>Bacillati</taxon>
        <taxon>Actinomycetota</taxon>
        <taxon>Actinomycetes</taxon>
        <taxon>Kitasatosporales</taxon>
        <taxon>Streptomycetaceae</taxon>
        <taxon>Streptomyces</taxon>
    </lineage>
</organism>
<dbReference type="EMBL" id="VCLA01000192">
    <property type="protein sequence ID" value="MQT04661.1"/>
    <property type="molecule type" value="Genomic_DNA"/>
</dbReference>
<dbReference type="RefSeq" id="WP_153525953.1">
    <property type="nucleotide sequence ID" value="NZ_JBEPDZ010000028.1"/>
</dbReference>
<dbReference type="InterPro" id="IPR046675">
    <property type="entry name" value="DUF6545"/>
</dbReference>
<keyword evidence="1" id="KW-0812">Transmembrane</keyword>
<feature type="transmembrane region" description="Helical" evidence="1">
    <location>
        <begin position="216"/>
        <end position="239"/>
    </location>
</feature>
<proteinExistence type="predicted"/>
<keyword evidence="4" id="KW-1185">Reference proteome</keyword>
<evidence type="ECO:0000256" key="1">
    <source>
        <dbReference type="SAM" id="Phobius"/>
    </source>
</evidence>
<evidence type="ECO:0000313" key="3">
    <source>
        <dbReference type="EMBL" id="MQT04661.1"/>
    </source>
</evidence>
<evidence type="ECO:0000259" key="2">
    <source>
        <dbReference type="Pfam" id="PF20182"/>
    </source>
</evidence>
<name>A0A646KS42_STRJU</name>
<feature type="transmembrane region" description="Helical" evidence="1">
    <location>
        <begin position="142"/>
        <end position="161"/>
    </location>
</feature>
<feature type="transmembrane region" description="Helical" evidence="1">
    <location>
        <begin position="104"/>
        <end position="122"/>
    </location>
</feature>
<feature type="transmembrane region" description="Helical" evidence="1">
    <location>
        <begin position="33"/>
        <end position="56"/>
    </location>
</feature>
<protein>
    <recommendedName>
        <fullName evidence="2">DUF6545 domain-containing protein</fullName>
    </recommendedName>
</protein>
<dbReference type="AlphaFoldDB" id="A0A646KS42"/>
<sequence length="404" mass="44497">MKDILHPLCLVIATLGFLFLLRDLRKDRRDSALVALSLVYFFSASSFALSITPVWIGVDRALGVTNIAALLAQSCVMALLVCQTSVLAHWALPPAEARRHTRNFVLAGVVVIGSLAVLFSLLTPAVQRPTGFSLYYVHDPYYKAYLTLYIGVYSLGEVYLARACWRHARQARDIWVVRGLRVITVGAVITLGYSAIRIAGVLGSVLGFSVTALEPVAWICGDIGAFLTLTGYFLPTLVLRSRALRAWAADHVVYWRLHTLWKALYRAEPSIALLRPRLPVADLIRFRSVGFHVYRRTVEIRDGMIELRPFLDPAVRVAAEARCLAAGLRDPDLAAAVTADQIRCALTRHSRRSPVGEPADYALARQPAPTAHEDMKLLLLIADFFTAPAGSRRAAEPASSGVER</sequence>
<accession>A0A646KS42</accession>
<dbReference type="InterPro" id="IPR050039">
    <property type="entry name" value="MAB_1171c-like"/>
</dbReference>
<feature type="domain" description="DUF6545" evidence="2">
    <location>
        <begin position="246"/>
        <end position="385"/>
    </location>
</feature>
<reference evidence="3 4" key="1">
    <citation type="submission" date="2019-05" db="EMBL/GenBank/DDBJ databases">
        <title>Comparative genomics and metabolomics analyses of clavulanic acid producing Streptomyces species provides insight into specialized metabolism and evolution of beta-lactam biosynthetic gene clusters.</title>
        <authorList>
            <person name="Moore M.A."/>
            <person name="Cruz-Morales P."/>
            <person name="Barona Gomez F."/>
            <person name="Kapil T."/>
        </authorList>
    </citation>
    <scope>NUCLEOTIDE SEQUENCE [LARGE SCALE GENOMIC DNA]</scope>
    <source>
        <strain evidence="3 4">NRRL 5741</strain>
    </source>
</reference>
<dbReference type="NCBIfam" id="NF042915">
    <property type="entry name" value="MAB_1171c_fam"/>
    <property type="match status" value="1"/>
</dbReference>
<feature type="transmembrane region" description="Helical" evidence="1">
    <location>
        <begin position="182"/>
        <end position="210"/>
    </location>
</feature>